<reference evidence="4" key="1">
    <citation type="journal article" date="2014" name="Genome Announc.">
        <title>Draft genome sequence of the formaldehyde-resistant fungus Byssochlamys spectabilis No. 5 (anamorph Paecilomyces variotii No. 5) (NBRC109023).</title>
        <authorList>
            <person name="Oka T."/>
            <person name="Ekino K."/>
            <person name="Fukuda K."/>
            <person name="Nomura Y."/>
        </authorList>
    </citation>
    <scope>NUCLEOTIDE SEQUENCE [LARGE SCALE GENOMIC DNA]</scope>
    <source>
        <strain evidence="4">No. 5 / NBRC 109023</strain>
    </source>
</reference>
<dbReference type="OrthoDB" id="5431211at2759"/>
<evidence type="ECO:0000313" key="4">
    <source>
        <dbReference type="Proteomes" id="UP000018001"/>
    </source>
</evidence>
<evidence type="ECO:0000259" key="2">
    <source>
        <dbReference type="SMART" id="SM00717"/>
    </source>
</evidence>
<feature type="compositionally biased region" description="Acidic residues" evidence="1">
    <location>
        <begin position="196"/>
        <end position="222"/>
    </location>
</feature>
<evidence type="ECO:0000256" key="1">
    <source>
        <dbReference type="SAM" id="MobiDB-lite"/>
    </source>
</evidence>
<name>V5FVI4_BYSSN</name>
<feature type="region of interest" description="Disordered" evidence="1">
    <location>
        <begin position="1"/>
        <end position="153"/>
    </location>
</feature>
<dbReference type="HOGENOM" id="CLU_520727_0_0_1"/>
<dbReference type="EMBL" id="BAUL01000148">
    <property type="protein sequence ID" value="GAD96078.1"/>
    <property type="molecule type" value="Genomic_DNA"/>
</dbReference>
<protein>
    <submittedName>
        <fullName evidence="3">Conserved glutamic acid-rich protein</fullName>
    </submittedName>
</protein>
<sequence length="523" mass="58375">MAGSNRQSLRKRKRNSTARTVDLLNGLAKDNTPPPSSPHNSTLEAPQPTDATQARPDRHDAKAAEPQPPSNNESAEDGVAESSNGSDESDSDDLPSISRLFELKDGESEGNPAASDRESRTSNTDSPGYVELLPPSYFSSAEEQEDQQKKLRLQPLVEVAVPMLSSPFSSSPSAGSQSSEQLEAEPNGAEQSREDPDVEMDEETSESPNDDSGEESTAEETPDPLFLEASQILNLEDSWTVLVQQAPLLGNFAEERYAHRFENINGLLEELIQLYSDPANQYINGHRVPSDAARNLIQAIFDEAMGFLNKACREAKKLHIQGSTNNTADLVDAFEAHVIPALTLATCLSLRAHYVDGKLRGFRDLTHGLKVLHRLCERISNLRTEGCLDCSARSRILRTPAKRILTALERDMIWKWPPPPKRRRPNTPEVIELDSDGAISPIRGSRGRWSRQEGETLLDGLKLYQGPDRYRQIIKHYGQRLKGRTVADLQAKAREIRDNYRPVIQEQLRTYRGREQWAWLLSV</sequence>
<dbReference type="SMART" id="SM00717">
    <property type="entry name" value="SANT"/>
    <property type="match status" value="1"/>
</dbReference>
<dbReference type="Proteomes" id="UP000018001">
    <property type="component" value="Unassembled WGS sequence"/>
</dbReference>
<dbReference type="AlphaFoldDB" id="V5FVI4"/>
<comment type="caution">
    <text evidence="3">The sequence shown here is derived from an EMBL/GenBank/DDBJ whole genome shotgun (WGS) entry which is preliminary data.</text>
</comment>
<dbReference type="CDD" id="cd00167">
    <property type="entry name" value="SANT"/>
    <property type="match status" value="1"/>
</dbReference>
<dbReference type="Gene3D" id="1.10.10.60">
    <property type="entry name" value="Homeodomain-like"/>
    <property type="match status" value="1"/>
</dbReference>
<accession>V5FVI4</accession>
<dbReference type="InParanoid" id="V5FVI4"/>
<feature type="compositionally biased region" description="Low complexity" evidence="1">
    <location>
        <begin position="165"/>
        <end position="179"/>
    </location>
</feature>
<keyword evidence="4" id="KW-1185">Reference proteome</keyword>
<dbReference type="InterPro" id="IPR001005">
    <property type="entry name" value="SANT/Myb"/>
</dbReference>
<dbReference type="eggNOG" id="ENOG502RKTK">
    <property type="taxonomic scope" value="Eukaryota"/>
</dbReference>
<feature type="domain" description="Myb-like" evidence="2">
    <location>
        <begin position="445"/>
        <end position="499"/>
    </location>
</feature>
<feature type="compositionally biased region" description="Polar residues" evidence="1">
    <location>
        <begin position="39"/>
        <end position="52"/>
    </location>
</feature>
<evidence type="ECO:0000313" key="3">
    <source>
        <dbReference type="EMBL" id="GAD96078.1"/>
    </source>
</evidence>
<proteinExistence type="predicted"/>
<organism evidence="3 4">
    <name type="scientific">Byssochlamys spectabilis (strain No. 5 / NBRC 109023)</name>
    <name type="common">Paecilomyces variotii</name>
    <dbReference type="NCBI Taxonomy" id="1356009"/>
    <lineage>
        <taxon>Eukaryota</taxon>
        <taxon>Fungi</taxon>
        <taxon>Dikarya</taxon>
        <taxon>Ascomycota</taxon>
        <taxon>Pezizomycotina</taxon>
        <taxon>Eurotiomycetes</taxon>
        <taxon>Eurotiomycetidae</taxon>
        <taxon>Eurotiales</taxon>
        <taxon>Thermoascaceae</taxon>
        <taxon>Paecilomyces</taxon>
    </lineage>
</organism>
<feature type="region of interest" description="Disordered" evidence="1">
    <location>
        <begin position="165"/>
        <end position="223"/>
    </location>
</feature>
<gene>
    <name evidence="3" type="ORF">PVAR5_4727</name>
</gene>